<comment type="similarity">
    <text evidence="5">Belongs to the WD repeat STRAP family.</text>
</comment>
<dbReference type="PRINTS" id="PR00320">
    <property type="entry name" value="GPROTEINBRPT"/>
</dbReference>
<proteinExistence type="inferred from homology"/>
<dbReference type="PANTHER" id="PTHR19877">
    <property type="entry name" value="EUKARYOTIC TRANSLATION INITIATION FACTOR 3 SUBUNIT I"/>
    <property type="match status" value="1"/>
</dbReference>
<keyword evidence="9" id="KW-1185">Reference proteome</keyword>
<keyword evidence="2" id="KW-0507">mRNA processing</keyword>
<dbReference type="GO" id="GO:0003723">
    <property type="term" value="F:RNA binding"/>
    <property type="evidence" value="ECO:0007669"/>
    <property type="project" value="TreeGrafter"/>
</dbReference>
<name>A0A4W5NMY4_9TELE</name>
<dbReference type="PROSITE" id="PS50082">
    <property type="entry name" value="WD_REPEATS_2"/>
    <property type="match status" value="4"/>
</dbReference>
<dbReference type="AlphaFoldDB" id="A0A4W5NMY4"/>
<evidence type="ECO:0000256" key="1">
    <source>
        <dbReference type="ARBA" id="ARBA00022574"/>
    </source>
</evidence>
<feature type="repeat" description="WD" evidence="7">
    <location>
        <begin position="55"/>
        <end position="96"/>
    </location>
</feature>
<dbReference type="GO" id="GO:0000387">
    <property type="term" value="P:spliceosomal snRNP assembly"/>
    <property type="evidence" value="ECO:0007669"/>
    <property type="project" value="TreeGrafter"/>
</dbReference>
<dbReference type="Ensembl" id="ENSHHUT00000052451.1">
    <property type="protein sequence ID" value="ENSHHUP00000050650.1"/>
    <property type="gene ID" value="ENSHHUG00000030554.1"/>
</dbReference>
<dbReference type="SUPFAM" id="SSF50978">
    <property type="entry name" value="WD40 repeat-like"/>
    <property type="match status" value="1"/>
</dbReference>
<keyword evidence="1 7" id="KW-0853">WD repeat</keyword>
<dbReference type="Gene3D" id="2.130.10.10">
    <property type="entry name" value="YVTN repeat-like/Quinoprotein amine dehydrogenase"/>
    <property type="match status" value="1"/>
</dbReference>
<evidence type="ECO:0000256" key="6">
    <source>
        <dbReference type="ARBA" id="ARBA00040390"/>
    </source>
</evidence>
<dbReference type="Proteomes" id="UP000314982">
    <property type="component" value="Unassembled WGS sequence"/>
</dbReference>
<reference evidence="8" key="2">
    <citation type="submission" date="2025-08" db="UniProtKB">
        <authorList>
            <consortium name="Ensembl"/>
        </authorList>
    </citation>
    <scope>IDENTIFICATION</scope>
</reference>
<dbReference type="InterPro" id="IPR015943">
    <property type="entry name" value="WD40/YVTN_repeat-like_dom_sf"/>
</dbReference>
<organism evidence="8 9">
    <name type="scientific">Hucho hucho</name>
    <name type="common">huchen</name>
    <dbReference type="NCBI Taxonomy" id="62062"/>
    <lineage>
        <taxon>Eukaryota</taxon>
        <taxon>Metazoa</taxon>
        <taxon>Chordata</taxon>
        <taxon>Craniata</taxon>
        <taxon>Vertebrata</taxon>
        <taxon>Euteleostomi</taxon>
        <taxon>Actinopterygii</taxon>
        <taxon>Neopterygii</taxon>
        <taxon>Teleostei</taxon>
        <taxon>Protacanthopterygii</taxon>
        <taxon>Salmoniformes</taxon>
        <taxon>Salmonidae</taxon>
        <taxon>Salmoninae</taxon>
        <taxon>Hucho</taxon>
    </lineage>
</organism>
<evidence type="ECO:0000256" key="2">
    <source>
        <dbReference type="ARBA" id="ARBA00022664"/>
    </source>
</evidence>
<reference evidence="9" key="1">
    <citation type="submission" date="2018-06" db="EMBL/GenBank/DDBJ databases">
        <title>Genome assembly of Danube salmon.</title>
        <authorList>
            <person name="Macqueen D.J."/>
            <person name="Gundappa M.K."/>
        </authorList>
    </citation>
    <scope>NUCLEOTIDE SEQUENCE [LARGE SCALE GENOMIC DNA]</scope>
</reference>
<accession>A0A4W5NMY4</accession>
<feature type="repeat" description="WD" evidence="7">
    <location>
        <begin position="96"/>
        <end position="137"/>
    </location>
</feature>
<evidence type="ECO:0000256" key="3">
    <source>
        <dbReference type="ARBA" id="ARBA00022737"/>
    </source>
</evidence>
<evidence type="ECO:0000313" key="8">
    <source>
        <dbReference type="Ensembl" id="ENSHHUP00000050650.1"/>
    </source>
</evidence>
<evidence type="ECO:0000256" key="4">
    <source>
        <dbReference type="ARBA" id="ARBA00023187"/>
    </source>
</evidence>
<keyword evidence="3" id="KW-0677">Repeat</keyword>
<dbReference type="InterPro" id="IPR036322">
    <property type="entry name" value="WD40_repeat_dom_sf"/>
</dbReference>
<dbReference type="PROSITE" id="PS50294">
    <property type="entry name" value="WD_REPEATS_REGION"/>
    <property type="match status" value="3"/>
</dbReference>
<feature type="repeat" description="WD" evidence="7">
    <location>
        <begin position="241"/>
        <end position="273"/>
    </location>
</feature>
<dbReference type="Pfam" id="PF00400">
    <property type="entry name" value="WD40"/>
    <property type="match status" value="6"/>
</dbReference>
<reference evidence="8" key="3">
    <citation type="submission" date="2025-09" db="UniProtKB">
        <authorList>
            <consortium name="Ensembl"/>
        </authorList>
    </citation>
    <scope>IDENTIFICATION</scope>
</reference>
<dbReference type="GO" id="GO:0032797">
    <property type="term" value="C:SMN complex"/>
    <property type="evidence" value="ECO:0007669"/>
    <property type="project" value="TreeGrafter"/>
</dbReference>
<dbReference type="GeneTree" id="ENSGT00940000155197"/>
<evidence type="ECO:0000256" key="7">
    <source>
        <dbReference type="PROSITE-ProRule" id="PRU00221"/>
    </source>
</evidence>
<dbReference type="CDD" id="cd00200">
    <property type="entry name" value="WD40"/>
    <property type="match status" value="1"/>
</dbReference>
<protein>
    <recommendedName>
        <fullName evidence="6">Serine-threonine kinase receptor-associated protein</fullName>
    </recommendedName>
</protein>
<sequence>MAMRQTPLTCSGHTRPVVDLAFSGITPYGYFLISACKDGKPMLRQGDTGDWIGTFLGHKGAVWGATLNNEATKAATAAADFTAKVWDAVTGDEVLTLAHKHIVKSVNFTQDSSCLLTGGNDKIIRIYDLNKPEAEPQEITGHTSAIKKALWCNNDTQILSAADDKTVRLWDRNSTEVLVITYGKTIAFYNALSLDMIKTVDAPASIHSASLHPDKDFFVAGGDDFKLYKFDYGTKEELESYKGHFGPVHCVRFSPDGELYASGSEDGTLRLWQTAVGKTYGLWKCVLPEELVSENSDTIYCTPAAPEIKA</sequence>
<evidence type="ECO:0000313" key="9">
    <source>
        <dbReference type="Proteomes" id="UP000314982"/>
    </source>
</evidence>
<dbReference type="PANTHER" id="PTHR19877:SF13">
    <property type="entry name" value="SERINE-THREONINE KINASE RECEPTOR-ASSOCIATED PROTEIN"/>
    <property type="match status" value="1"/>
</dbReference>
<dbReference type="InterPro" id="IPR020472">
    <property type="entry name" value="WD40_PAC1"/>
</dbReference>
<keyword evidence="4" id="KW-0508">mRNA splicing</keyword>
<evidence type="ECO:0000256" key="5">
    <source>
        <dbReference type="ARBA" id="ARBA00038394"/>
    </source>
</evidence>
<dbReference type="SMART" id="SM00320">
    <property type="entry name" value="WD40"/>
    <property type="match status" value="6"/>
</dbReference>
<dbReference type="InterPro" id="IPR001680">
    <property type="entry name" value="WD40_rpt"/>
</dbReference>
<feature type="repeat" description="WD" evidence="7">
    <location>
        <begin position="139"/>
        <end position="180"/>
    </location>
</feature>